<reference evidence="2" key="1">
    <citation type="submission" date="2022-06" db="EMBL/GenBank/DDBJ databases">
        <title>Uncovering the hologenomic basis of an extraordinary plant invasion.</title>
        <authorList>
            <person name="Bieker V.C."/>
            <person name="Martin M.D."/>
            <person name="Gilbert T."/>
            <person name="Hodgins K."/>
            <person name="Battlay P."/>
            <person name="Petersen B."/>
            <person name="Wilson J."/>
        </authorList>
    </citation>
    <scope>NUCLEOTIDE SEQUENCE</scope>
    <source>
        <strain evidence="2">AA19_3_7</strain>
        <tissue evidence="2">Leaf</tissue>
    </source>
</reference>
<evidence type="ECO:0000313" key="3">
    <source>
        <dbReference type="Proteomes" id="UP001206925"/>
    </source>
</evidence>
<feature type="compositionally biased region" description="Low complexity" evidence="1">
    <location>
        <begin position="14"/>
        <end position="23"/>
    </location>
</feature>
<gene>
    <name evidence="2" type="ORF">M8C21_026759</name>
</gene>
<protein>
    <submittedName>
        <fullName evidence="2">Uncharacterized protein</fullName>
    </submittedName>
</protein>
<feature type="region of interest" description="Disordered" evidence="1">
    <location>
        <begin position="1"/>
        <end position="34"/>
    </location>
</feature>
<accession>A0AAD5D853</accession>
<name>A0AAD5D853_AMBAR</name>
<evidence type="ECO:0000256" key="1">
    <source>
        <dbReference type="SAM" id="MobiDB-lite"/>
    </source>
</evidence>
<dbReference type="AlphaFoldDB" id="A0AAD5D853"/>
<feature type="compositionally biased region" description="Polar residues" evidence="1">
    <location>
        <begin position="24"/>
        <end position="34"/>
    </location>
</feature>
<dbReference type="Proteomes" id="UP001206925">
    <property type="component" value="Unassembled WGS sequence"/>
</dbReference>
<comment type="caution">
    <text evidence="2">The sequence shown here is derived from an EMBL/GenBank/DDBJ whole genome shotgun (WGS) entry which is preliminary data.</text>
</comment>
<sequence>MSTYNIQQHHEYESASQASSQSSNKSGPTKSNMG</sequence>
<dbReference type="EMBL" id="JAMZMK010001718">
    <property type="protein sequence ID" value="KAI7755087.1"/>
    <property type="molecule type" value="Genomic_DNA"/>
</dbReference>
<evidence type="ECO:0000313" key="2">
    <source>
        <dbReference type="EMBL" id="KAI7755087.1"/>
    </source>
</evidence>
<keyword evidence="3" id="KW-1185">Reference proteome</keyword>
<proteinExistence type="predicted"/>
<organism evidence="2 3">
    <name type="scientific">Ambrosia artemisiifolia</name>
    <name type="common">Common ragweed</name>
    <dbReference type="NCBI Taxonomy" id="4212"/>
    <lineage>
        <taxon>Eukaryota</taxon>
        <taxon>Viridiplantae</taxon>
        <taxon>Streptophyta</taxon>
        <taxon>Embryophyta</taxon>
        <taxon>Tracheophyta</taxon>
        <taxon>Spermatophyta</taxon>
        <taxon>Magnoliopsida</taxon>
        <taxon>eudicotyledons</taxon>
        <taxon>Gunneridae</taxon>
        <taxon>Pentapetalae</taxon>
        <taxon>asterids</taxon>
        <taxon>campanulids</taxon>
        <taxon>Asterales</taxon>
        <taxon>Asteraceae</taxon>
        <taxon>Asteroideae</taxon>
        <taxon>Heliantheae alliance</taxon>
        <taxon>Heliantheae</taxon>
        <taxon>Ambrosia</taxon>
    </lineage>
</organism>